<sequence>MDMEYSRENIEQLLEGKLQEAVDNFGKKELRIIDVGVFPWHSEISVSFLFSEDSAEEDDIAAWPYFDYSKIFAGDWEQARELAKKMNEMWAINNDPIPFFSDFGSALTSDRISSVIKRFNLAPDFRIQVLNPDDPNSKNFCT</sequence>
<dbReference type="EMBL" id="UGYO01000002">
    <property type="protein sequence ID" value="SUJ02831.1"/>
    <property type="molecule type" value="Genomic_DNA"/>
</dbReference>
<reference evidence="1 2" key="1">
    <citation type="submission" date="2018-06" db="EMBL/GenBank/DDBJ databases">
        <authorList>
            <consortium name="Pathogen Informatics"/>
            <person name="Doyle S."/>
        </authorList>
    </citation>
    <scope>NUCLEOTIDE SEQUENCE [LARGE SCALE GENOMIC DNA]</scope>
    <source>
        <strain evidence="1 2">NCTC10738</strain>
    </source>
</reference>
<dbReference type="AlphaFoldDB" id="A0A380BML4"/>
<organism evidence="1 2">
    <name type="scientific">Shewanella algae</name>
    <dbReference type="NCBI Taxonomy" id="38313"/>
    <lineage>
        <taxon>Bacteria</taxon>
        <taxon>Pseudomonadati</taxon>
        <taxon>Pseudomonadota</taxon>
        <taxon>Gammaproteobacteria</taxon>
        <taxon>Alteromonadales</taxon>
        <taxon>Shewanellaceae</taxon>
        <taxon>Shewanella</taxon>
    </lineage>
</organism>
<dbReference type="Proteomes" id="UP000254069">
    <property type="component" value="Unassembled WGS sequence"/>
</dbReference>
<evidence type="ECO:0000313" key="1">
    <source>
        <dbReference type="EMBL" id="SUJ02831.1"/>
    </source>
</evidence>
<protein>
    <recommendedName>
        <fullName evidence="3">DUF4303 domain-containing protein</fullName>
    </recommendedName>
</protein>
<keyword evidence="2" id="KW-1185">Reference proteome</keyword>
<name>A0A380BML4_9GAMM</name>
<gene>
    <name evidence="1" type="ORF">NCTC10738_03540</name>
</gene>
<evidence type="ECO:0000313" key="2">
    <source>
        <dbReference type="Proteomes" id="UP000254069"/>
    </source>
</evidence>
<proteinExistence type="predicted"/>
<evidence type="ECO:0008006" key="3">
    <source>
        <dbReference type="Google" id="ProtNLM"/>
    </source>
</evidence>
<accession>A0A380BML4</accession>